<reference evidence="9 10" key="1">
    <citation type="submission" date="2019-02" db="EMBL/GenBank/DDBJ databases">
        <title>Genome sequencing of the rare red list fungi Antrodiella citrinella (Flaviporus citrinellus).</title>
        <authorList>
            <person name="Buettner E."/>
            <person name="Kellner H."/>
        </authorList>
    </citation>
    <scope>NUCLEOTIDE SEQUENCE [LARGE SCALE GENOMIC DNA]</scope>
    <source>
        <strain evidence="9 10">DSM 108506</strain>
    </source>
</reference>
<keyword evidence="4" id="KW-0378">Hydrolase</keyword>
<dbReference type="SUPFAM" id="SSF53098">
    <property type="entry name" value="Ribonuclease H-like"/>
    <property type="match status" value="1"/>
</dbReference>
<dbReference type="GO" id="GO:0010629">
    <property type="term" value="P:negative regulation of gene expression"/>
    <property type="evidence" value="ECO:0007669"/>
    <property type="project" value="UniProtKB-ARBA"/>
</dbReference>
<evidence type="ECO:0000313" key="10">
    <source>
        <dbReference type="Proteomes" id="UP000308730"/>
    </source>
</evidence>
<name>A0A4S4N463_9APHY</name>
<dbReference type="Proteomes" id="UP000308730">
    <property type="component" value="Unassembled WGS sequence"/>
</dbReference>
<dbReference type="GO" id="GO:0004527">
    <property type="term" value="F:exonuclease activity"/>
    <property type="evidence" value="ECO:0007669"/>
    <property type="project" value="UniProtKB-KW"/>
</dbReference>
<dbReference type="CDD" id="cd06145">
    <property type="entry name" value="REX1_like"/>
    <property type="match status" value="1"/>
</dbReference>
<protein>
    <recommendedName>
        <fullName evidence="8">Exonuclease domain-containing protein</fullName>
    </recommendedName>
</protein>
<accession>A0A4S4N463</accession>
<feature type="region of interest" description="Disordered" evidence="7">
    <location>
        <begin position="410"/>
        <end position="453"/>
    </location>
</feature>
<dbReference type="PANTHER" id="PTHR12801">
    <property type="entry name" value="RNA EXONUCLEASE REXO1 / RECO3 FAMILY MEMBER-RELATED"/>
    <property type="match status" value="1"/>
</dbReference>
<gene>
    <name evidence="9" type="ORF">EUX98_g1291</name>
</gene>
<evidence type="ECO:0000313" key="9">
    <source>
        <dbReference type="EMBL" id="THH32887.1"/>
    </source>
</evidence>
<dbReference type="GO" id="GO:0005634">
    <property type="term" value="C:nucleus"/>
    <property type="evidence" value="ECO:0007669"/>
    <property type="project" value="UniProtKB-SubCell"/>
</dbReference>
<dbReference type="AlphaFoldDB" id="A0A4S4N463"/>
<feature type="domain" description="Exonuclease" evidence="8">
    <location>
        <begin position="249"/>
        <end position="412"/>
    </location>
</feature>
<evidence type="ECO:0000256" key="4">
    <source>
        <dbReference type="ARBA" id="ARBA00022801"/>
    </source>
</evidence>
<evidence type="ECO:0000259" key="8">
    <source>
        <dbReference type="SMART" id="SM00479"/>
    </source>
</evidence>
<dbReference type="EMBL" id="SGPM01000013">
    <property type="protein sequence ID" value="THH32887.1"/>
    <property type="molecule type" value="Genomic_DNA"/>
</dbReference>
<keyword evidence="5" id="KW-0269">Exonuclease</keyword>
<dbReference type="InterPro" id="IPR036397">
    <property type="entry name" value="RNaseH_sf"/>
</dbReference>
<dbReference type="InterPro" id="IPR013520">
    <property type="entry name" value="Ribonucl_H"/>
</dbReference>
<dbReference type="InterPro" id="IPR034922">
    <property type="entry name" value="REX1-like_exo"/>
</dbReference>
<dbReference type="PANTHER" id="PTHR12801:SF115">
    <property type="entry name" value="FI18136P1-RELATED"/>
    <property type="match status" value="1"/>
</dbReference>
<feature type="compositionally biased region" description="Pro residues" evidence="7">
    <location>
        <begin position="418"/>
        <end position="428"/>
    </location>
</feature>
<dbReference type="Gene3D" id="3.30.420.10">
    <property type="entry name" value="Ribonuclease H-like superfamily/Ribonuclease H"/>
    <property type="match status" value="1"/>
</dbReference>
<comment type="caution">
    <text evidence="9">The sequence shown here is derived from an EMBL/GenBank/DDBJ whole genome shotgun (WGS) entry which is preliminary data.</text>
</comment>
<comment type="subcellular location">
    <subcellularLocation>
        <location evidence="1">Nucleus</location>
    </subcellularLocation>
</comment>
<evidence type="ECO:0000256" key="6">
    <source>
        <dbReference type="ARBA" id="ARBA00023242"/>
    </source>
</evidence>
<proteinExistence type="inferred from homology"/>
<dbReference type="GO" id="GO:0003676">
    <property type="term" value="F:nucleic acid binding"/>
    <property type="evidence" value="ECO:0007669"/>
    <property type="project" value="InterPro"/>
</dbReference>
<evidence type="ECO:0000256" key="3">
    <source>
        <dbReference type="ARBA" id="ARBA00022722"/>
    </source>
</evidence>
<evidence type="ECO:0000256" key="2">
    <source>
        <dbReference type="ARBA" id="ARBA00006357"/>
    </source>
</evidence>
<evidence type="ECO:0000256" key="1">
    <source>
        <dbReference type="ARBA" id="ARBA00004123"/>
    </source>
</evidence>
<sequence length="453" mass="50403">MQILSSQSGVPILRVNAAQSQVAIPVRQAMIKTLYEHFEVLYEQILPQDPSIAAEHTLKQEQEVYDISNKTTYRNAVLTSIAALKRRPKPDSISHPSVGTNADIARRIEEKKALDSLKITTTHLEHHVLTLDEMRTWGYITEIPPGEGGSCPSDEGAVQKCERCGDQFQVKRKEEADECVYHWGRKFMNKANGERRRLWSCCSKSDDDPGGCTRGPHVFYESKPEDLHRRHAFSNTRSASTDEKDPALDIVALDCEMIYSTGGMRVARVSVVDSSGKEIYDEFVRMDEAVEVIDFNTRFSGITEEAYASAILDLESIRTSLDTFINSDTIIIGHALENDLKTLRMIHHRCVDTAIMFPHRAGAPYRISLRNLVKEHLGKVIQAGGGTTGHSSVEDSIATLDLVRWHILHGPKPKAKPKPSPTPPPPEAGDPVTTTPTPSASKPQTSLNLDFGW</sequence>
<dbReference type="OrthoDB" id="8191639at2759"/>
<dbReference type="FunFam" id="3.30.420.10:FF:000031">
    <property type="entry name" value="RNA exonuclease 1"/>
    <property type="match status" value="1"/>
</dbReference>
<keyword evidence="10" id="KW-1185">Reference proteome</keyword>
<dbReference type="SMART" id="SM00479">
    <property type="entry name" value="EXOIII"/>
    <property type="match status" value="1"/>
</dbReference>
<evidence type="ECO:0000256" key="7">
    <source>
        <dbReference type="SAM" id="MobiDB-lite"/>
    </source>
</evidence>
<keyword evidence="3" id="KW-0540">Nuclease</keyword>
<evidence type="ECO:0000256" key="5">
    <source>
        <dbReference type="ARBA" id="ARBA00022839"/>
    </source>
</evidence>
<dbReference type="InterPro" id="IPR047021">
    <property type="entry name" value="REXO1/3/4-like"/>
</dbReference>
<feature type="compositionally biased region" description="Polar residues" evidence="7">
    <location>
        <begin position="432"/>
        <end position="453"/>
    </location>
</feature>
<keyword evidence="6" id="KW-0539">Nucleus</keyword>
<organism evidence="9 10">
    <name type="scientific">Antrodiella citrinella</name>
    <dbReference type="NCBI Taxonomy" id="2447956"/>
    <lineage>
        <taxon>Eukaryota</taxon>
        <taxon>Fungi</taxon>
        <taxon>Dikarya</taxon>
        <taxon>Basidiomycota</taxon>
        <taxon>Agaricomycotina</taxon>
        <taxon>Agaricomycetes</taxon>
        <taxon>Polyporales</taxon>
        <taxon>Steccherinaceae</taxon>
        <taxon>Antrodiella</taxon>
    </lineage>
</organism>
<dbReference type="InterPro" id="IPR012337">
    <property type="entry name" value="RNaseH-like_sf"/>
</dbReference>
<comment type="similarity">
    <text evidence="2">Belongs to the REXO1/REXO3 family.</text>
</comment>